<evidence type="ECO:0000313" key="2">
    <source>
        <dbReference type="EMBL" id="ETL38113.1"/>
    </source>
</evidence>
<dbReference type="AlphaFoldDB" id="W2IXL6"/>
<evidence type="ECO:0000313" key="1">
    <source>
        <dbReference type="EMBL" id="ETK84683.1"/>
    </source>
</evidence>
<gene>
    <name evidence="1" type="ORF">L915_10380</name>
    <name evidence="2" type="ORF">L916_10280</name>
</gene>
<reference evidence="2" key="2">
    <citation type="submission" date="2013-11" db="EMBL/GenBank/DDBJ databases">
        <title>The Genome Sequence of Phytophthora parasitica CJ05E6.</title>
        <authorList>
            <consortium name="The Broad Institute Genomics Platform"/>
            <person name="Russ C."/>
            <person name="Tyler B."/>
            <person name="Panabieres F."/>
            <person name="Shan W."/>
            <person name="Tripathy S."/>
            <person name="Grunwald N."/>
            <person name="Machado M."/>
            <person name="Johnson C.S."/>
            <person name="Arredondo F."/>
            <person name="Hong C."/>
            <person name="Coffey M."/>
            <person name="Young S.K."/>
            <person name="Zeng Q."/>
            <person name="Gargeya S."/>
            <person name="Fitzgerald M."/>
            <person name="Abouelleil A."/>
            <person name="Alvarado L."/>
            <person name="Chapman S.B."/>
            <person name="Gainer-Dewar J."/>
            <person name="Goldberg J."/>
            <person name="Griggs A."/>
            <person name="Gujja S."/>
            <person name="Hansen M."/>
            <person name="Howarth C."/>
            <person name="Imamovic A."/>
            <person name="Ireland A."/>
            <person name="Larimer J."/>
            <person name="McCowan C."/>
            <person name="Murphy C."/>
            <person name="Pearson M."/>
            <person name="Poon T.W."/>
            <person name="Priest M."/>
            <person name="Roberts A."/>
            <person name="Saif S."/>
            <person name="Shea T."/>
            <person name="Sykes S."/>
            <person name="Wortman J."/>
            <person name="Nusbaum C."/>
            <person name="Birren B."/>
        </authorList>
    </citation>
    <scope>NUCLEOTIDE SEQUENCE [LARGE SCALE GENOMIC DNA]</scope>
    <source>
        <strain evidence="2">CJ05E6</strain>
    </source>
</reference>
<reference evidence="1" key="1">
    <citation type="submission" date="2013-11" db="EMBL/GenBank/DDBJ databases">
        <title>The Genome Sequence of Phytophthora parasitica CJ02B3.</title>
        <authorList>
            <consortium name="The Broad Institute Genomics Platform"/>
            <person name="Russ C."/>
            <person name="Tyler B."/>
            <person name="Panabieres F."/>
            <person name="Shan W."/>
            <person name="Tripathy S."/>
            <person name="Grunwald N."/>
            <person name="Machado M."/>
            <person name="Johnson C.S."/>
            <person name="Arredondo F."/>
            <person name="Hong C."/>
            <person name="Coffey M."/>
            <person name="Young S.K."/>
            <person name="Zeng Q."/>
            <person name="Gargeya S."/>
            <person name="Fitzgerald M."/>
            <person name="Abouelleil A."/>
            <person name="Alvarado L."/>
            <person name="Chapman S.B."/>
            <person name="Gainer-Dewar J."/>
            <person name="Goldberg J."/>
            <person name="Griggs A."/>
            <person name="Gujja S."/>
            <person name="Hansen M."/>
            <person name="Howarth C."/>
            <person name="Imamovic A."/>
            <person name="Ireland A."/>
            <person name="Larimer J."/>
            <person name="McCowan C."/>
            <person name="Murphy C."/>
            <person name="Pearson M."/>
            <person name="Poon T.W."/>
            <person name="Priest M."/>
            <person name="Roberts A."/>
            <person name="Saif S."/>
            <person name="Shea T."/>
            <person name="Sykes S."/>
            <person name="Wortman J."/>
            <person name="Nusbaum C."/>
            <person name="Birren B."/>
        </authorList>
    </citation>
    <scope>NUCLEOTIDE SEQUENCE [LARGE SCALE GENOMIC DNA]</scope>
    <source>
        <strain evidence="1">CJ02B3</strain>
    </source>
</reference>
<accession>W2IXL6</accession>
<dbReference type="Proteomes" id="UP000053236">
    <property type="component" value="Unassembled WGS sequence"/>
</dbReference>
<organism evidence="2">
    <name type="scientific">Phytophthora nicotianae</name>
    <name type="common">Potato buckeye rot agent</name>
    <name type="synonym">Phytophthora parasitica</name>
    <dbReference type="NCBI Taxonomy" id="4792"/>
    <lineage>
        <taxon>Eukaryota</taxon>
        <taxon>Sar</taxon>
        <taxon>Stramenopiles</taxon>
        <taxon>Oomycota</taxon>
        <taxon>Peronosporomycetes</taxon>
        <taxon>Peronosporales</taxon>
        <taxon>Peronosporaceae</taxon>
        <taxon>Phytophthora</taxon>
    </lineage>
</organism>
<proteinExistence type="predicted"/>
<name>W2IXL6_PHYNI</name>
<dbReference type="EMBL" id="KI673403">
    <property type="protein sequence ID" value="ETL38113.1"/>
    <property type="molecule type" value="Genomic_DNA"/>
</dbReference>
<protein>
    <submittedName>
        <fullName evidence="2">Uncharacterized protein</fullName>
    </submittedName>
</protein>
<dbReference type="Proteomes" id="UP000053864">
    <property type="component" value="Unassembled WGS sequence"/>
</dbReference>
<sequence length="34" mass="3618">MIMLHVIYCCVKLLPSSGTSTRCTSSAALHPLLA</sequence>
<dbReference type="EMBL" id="KI686741">
    <property type="protein sequence ID" value="ETK84683.1"/>
    <property type="molecule type" value="Genomic_DNA"/>
</dbReference>